<dbReference type="EMBL" id="RCZE01000013">
    <property type="protein sequence ID" value="TPG74224.1"/>
    <property type="molecule type" value="Genomic_DNA"/>
</dbReference>
<evidence type="ECO:0000313" key="1">
    <source>
        <dbReference type="EMBL" id="TPG74224.1"/>
    </source>
</evidence>
<protein>
    <submittedName>
        <fullName evidence="1">Uncharacterized protein</fullName>
    </submittedName>
</protein>
<accession>A0A502HKN4</accession>
<dbReference type="Proteomes" id="UP000317933">
    <property type="component" value="Unassembled WGS sequence"/>
</dbReference>
<reference evidence="1 2" key="1">
    <citation type="journal article" date="2019" name="Environ. Microbiol.">
        <title>Species interactions and distinct microbial communities in high Arctic permafrost affected cryosols are associated with the CH4 and CO2 gas fluxes.</title>
        <authorList>
            <person name="Altshuler I."/>
            <person name="Hamel J."/>
            <person name="Turney S."/>
            <person name="Magnuson E."/>
            <person name="Levesque R."/>
            <person name="Greer C."/>
            <person name="Whyte L.G."/>
        </authorList>
    </citation>
    <scope>NUCLEOTIDE SEQUENCE [LARGE SCALE GENOMIC DNA]</scope>
    <source>
        <strain evidence="1 2">E3</strain>
    </source>
</reference>
<gene>
    <name evidence="1" type="ORF">EAH78_25170</name>
</gene>
<comment type="caution">
    <text evidence="1">The sequence shown here is derived from an EMBL/GenBank/DDBJ whole genome shotgun (WGS) entry which is preliminary data.</text>
</comment>
<name>A0A502HKN4_9PSED</name>
<dbReference type="AlphaFoldDB" id="A0A502HKN4"/>
<organism evidence="1 2">
    <name type="scientific">Pseudomonas arsenicoxydans</name>
    <dbReference type="NCBI Taxonomy" id="702115"/>
    <lineage>
        <taxon>Bacteria</taxon>
        <taxon>Pseudomonadati</taxon>
        <taxon>Pseudomonadota</taxon>
        <taxon>Gammaproteobacteria</taxon>
        <taxon>Pseudomonadales</taxon>
        <taxon>Pseudomonadaceae</taxon>
        <taxon>Pseudomonas</taxon>
    </lineage>
</organism>
<evidence type="ECO:0000313" key="2">
    <source>
        <dbReference type="Proteomes" id="UP000317933"/>
    </source>
</evidence>
<proteinExistence type="predicted"/>
<sequence>MWTVGSCPDLICQQPVKGWHTTNLVGAELARDVGGSVSINAECTALIASKLGSYRFCVSGLLGNAARSRSHPGDLPGLRSRFAQHVGTVDFFAVAFYRG</sequence>